<gene>
    <name evidence="1" type="ORF">ES288_A08G182600v1</name>
</gene>
<dbReference type="EMBL" id="CM017695">
    <property type="protein sequence ID" value="TYH06806.1"/>
    <property type="molecule type" value="Genomic_DNA"/>
</dbReference>
<protein>
    <submittedName>
        <fullName evidence="1">Uncharacterized protein</fullName>
    </submittedName>
</protein>
<accession>A0A5D2FNF0</accession>
<dbReference type="Proteomes" id="UP000323506">
    <property type="component" value="Chromosome A08"/>
</dbReference>
<name>A0A5D2FNF0_GOSDA</name>
<reference evidence="1 2" key="1">
    <citation type="submission" date="2019-06" db="EMBL/GenBank/DDBJ databases">
        <title>WGS assembly of Gossypium darwinii.</title>
        <authorList>
            <person name="Chen Z.J."/>
            <person name="Sreedasyam A."/>
            <person name="Ando A."/>
            <person name="Song Q."/>
            <person name="De L."/>
            <person name="Hulse-Kemp A."/>
            <person name="Ding M."/>
            <person name="Ye W."/>
            <person name="Kirkbride R."/>
            <person name="Jenkins J."/>
            <person name="Plott C."/>
            <person name="Lovell J."/>
            <person name="Lin Y.-M."/>
            <person name="Vaughn R."/>
            <person name="Liu B."/>
            <person name="Li W."/>
            <person name="Simpson S."/>
            <person name="Scheffler B."/>
            <person name="Saski C."/>
            <person name="Grover C."/>
            <person name="Hu G."/>
            <person name="Conover J."/>
            <person name="Carlson J."/>
            <person name="Shu S."/>
            <person name="Boston L."/>
            <person name="Williams M."/>
            <person name="Peterson D."/>
            <person name="Mcgee K."/>
            <person name="Jones D."/>
            <person name="Wendel J."/>
            <person name="Stelly D."/>
            <person name="Grimwood J."/>
            <person name="Schmutz J."/>
        </authorList>
    </citation>
    <scope>NUCLEOTIDE SEQUENCE [LARGE SCALE GENOMIC DNA]</scope>
    <source>
        <strain evidence="1">1808015.09</strain>
    </source>
</reference>
<dbReference type="AlphaFoldDB" id="A0A5D2FNF0"/>
<evidence type="ECO:0000313" key="2">
    <source>
        <dbReference type="Proteomes" id="UP000323506"/>
    </source>
</evidence>
<evidence type="ECO:0000313" key="1">
    <source>
        <dbReference type="EMBL" id="TYH06806.1"/>
    </source>
</evidence>
<keyword evidence="2" id="KW-1185">Reference proteome</keyword>
<proteinExistence type="predicted"/>
<organism evidence="1 2">
    <name type="scientific">Gossypium darwinii</name>
    <name type="common">Darwin's cotton</name>
    <name type="synonym">Gossypium barbadense var. darwinii</name>
    <dbReference type="NCBI Taxonomy" id="34276"/>
    <lineage>
        <taxon>Eukaryota</taxon>
        <taxon>Viridiplantae</taxon>
        <taxon>Streptophyta</taxon>
        <taxon>Embryophyta</taxon>
        <taxon>Tracheophyta</taxon>
        <taxon>Spermatophyta</taxon>
        <taxon>Magnoliopsida</taxon>
        <taxon>eudicotyledons</taxon>
        <taxon>Gunneridae</taxon>
        <taxon>Pentapetalae</taxon>
        <taxon>rosids</taxon>
        <taxon>malvids</taxon>
        <taxon>Malvales</taxon>
        <taxon>Malvaceae</taxon>
        <taxon>Malvoideae</taxon>
        <taxon>Gossypium</taxon>
    </lineage>
</organism>
<sequence>MGYLGCILELQGHALLHLSFEGYTHKISFLMIVRPISSLNMTACRHTFASAVVGSPVLPNRCPTQLPAGPVL</sequence>